<organism evidence="7 8">
    <name type="scientific">Planobispora rosea</name>
    <dbReference type="NCBI Taxonomy" id="35762"/>
    <lineage>
        <taxon>Bacteria</taxon>
        <taxon>Bacillati</taxon>
        <taxon>Actinomycetota</taxon>
        <taxon>Actinomycetes</taxon>
        <taxon>Streptosporangiales</taxon>
        <taxon>Streptosporangiaceae</taxon>
        <taxon>Planobispora</taxon>
    </lineage>
</organism>
<dbReference type="InterPro" id="IPR000943">
    <property type="entry name" value="RNA_pol_sigma70"/>
</dbReference>
<keyword evidence="5" id="KW-0804">Transcription</keyword>
<keyword evidence="2" id="KW-0805">Transcription regulation</keyword>
<dbReference type="InterPro" id="IPR050239">
    <property type="entry name" value="Sigma-70_RNA_pol_init_factors"/>
</dbReference>
<accession>A0A8J3S2E0</accession>
<evidence type="ECO:0000259" key="6">
    <source>
        <dbReference type="PROSITE" id="PS00716"/>
    </source>
</evidence>
<feature type="domain" description="RNA polymerase sigma-70" evidence="6">
    <location>
        <begin position="275"/>
        <end position="301"/>
    </location>
</feature>
<dbReference type="InterPro" id="IPR009042">
    <property type="entry name" value="RNA_pol_sigma70_r1_2"/>
</dbReference>
<dbReference type="Pfam" id="PF04542">
    <property type="entry name" value="Sigma70_r2"/>
    <property type="match status" value="1"/>
</dbReference>
<dbReference type="Pfam" id="PF00140">
    <property type="entry name" value="Sigma70_r1_2"/>
    <property type="match status" value="1"/>
</dbReference>
<sequence length="314" mass="35198">MSTSTAQVLDLDTEAEATDAVRAYLQSISRTPLLSAEQEVELAKRIEAGLYAEVKLRSPDLDTILRQELEQIAADGRGAKDQMLRANLRLVVSIAKKHTGRGLELLDAIQEGNAGLMRAVEKFDYAKGYKFSTYATWWIRQAIQRGLADTSRTIRLPIYLRERLAALAKAERHLCEQLGHEPTAQQLAAAVDLPVGTIEELRRIRREPVSLDAPLTDSLVTFGDLIEDTDAPQTFEVIHNQLLAAQLRTAVQELSPRQRQVITWRFGLDDGTPRTLGQISQYLGITREGVRQIEQRALAKLRQVQAIHGQHDHQ</sequence>
<keyword evidence="4" id="KW-0238">DNA-binding</keyword>
<reference evidence="7" key="1">
    <citation type="submission" date="2021-01" db="EMBL/GenBank/DDBJ databases">
        <title>Whole genome shotgun sequence of Planobispora rosea NBRC 15558.</title>
        <authorList>
            <person name="Komaki H."/>
            <person name="Tamura T."/>
        </authorList>
    </citation>
    <scope>NUCLEOTIDE SEQUENCE</scope>
    <source>
        <strain evidence="7">NBRC 15558</strain>
    </source>
</reference>
<dbReference type="EMBL" id="BOOI01000046">
    <property type="protein sequence ID" value="GIH86437.1"/>
    <property type="molecule type" value="Genomic_DNA"/>
</dbReference>
<dbReference type="GO" id="GO:0006352">
    <property type="term" value="P:DNA-templated transcription initiation"/>
    <property type="evidence" value="ECO:0007669"/>
    <property type="project" value="InterPro"/>
</dbReference>
<dbReference type="FunFam" id="1.10.601.10:FF:000001">
    <property type="entry name" value="RNA polymerase sigma factor SigA"/>
    <property type="match status" value="1"/>
</dbReference>
<dbReference type="CDD" id="cd06171">
    <property type="entry name" value="Sigma70_r4"/>
    <property type="match status" value="1"/>
</dbReference>
<dbReference type="PANTHER" id="PTHR30603">
    <property type="entry name" value="RNA POLYMERASE SIGMA FACTOR RPO"/>
    <property type="match status" value="1"/>
</dbReference>
<evidence type="ECO:0000256" key="3">
    <source>
        <dbReference type="ARBA" id="ARBA00023082"/>
    </source>
</evidence>
<evidence type="ECO:0000313" key="7">
    <source>
        <dbReference type="EMBL" id="GIH86437.1"/>
    </source>
</evidence>
<keyword evidence="3" id="KW-0731">Sigma factor</keyword>
<keyword evidence="8" id="KW-1185">Reference proteome</keyword>
<dbReference type="RefSeq" id="WP_189243010.1">
    <property type="nucleotide sequence ID" value="NZ_BMQP01000026.1"/>
</dbReference>
<dbReference type="InterPro" id="IPR036388">
    <property type="entry name" value="WH-like_DNA-bd_sf"/>
</dbReference>
<evidence type="ECO:0000256" key="5">
    <source>
        <dbReference type="ARBA" id="ARBA00023163"/>
    </source>
</evidence>
<dbReference type="PROSITE" id="PS00716">
    <property type="entry name" value="SIGMA70_2"/>
    <property type="match status" value="1"/>
</dbReference>
<gene>
    <name evidence="7" type="ORF">Pro02_48450</name>
</gene>
<dbReference type="Proteomes" id="UP000655044">
    <property type="component" value="Unassembled WGS sequence"/>
</dbReference>
<comment type="caution">
    <text evidence="7">The sequence shown here is derived from an EMBL/GenBank/DDBJ whole genome shotgun (WGS) entry which is preliminary data.</text>
</comment>
<dbReference type="PANTHER" id="PTHR30603:SF60">
    <property type="entry name" value="RNA POLYMERASE SIGMA FACTOR RPOD"/>
    <property type="match status" value="1"/>
</dbReference>
<dbReference type="Pfam" id="PF04539">
    <property type="entry name" value="Sigma70_r3"/>
    <property type="match status" value="1"/>
</dbReference>
<dbReference type="Pfam" id="PF04545">
    <property type="entry name" value="Sigma70_r4"/>
    <property type="match status" value="1"/>
</dbReference>
<evidence type="ECO:0000256" key="1">
    <source>
        <dbReference type="ARBA" id="ARBA00007788"/>
    </source>
</evidence>
<dbReference type="GO" id="GO:0016987">
    <property type="term" value="F:sigma factor activity"/>
    <property type="evidence" value="ECO:0007669"/>
    <property type="project" value="UniProtKB-KW"/>
</dbReference>
<evidence type="ECO:0000313" key="8">
    <source>
        <dbReference type="Proteomes" id="UP000655044"/>
    </source>
</evidence>
<dbReference type="Gene3D" id="1.10.10.10">
    <property type="entry name" value="Winged helix-like DNA-binding domain superfamily/Winged helix DNA-binding domain"/>
    <property type="match status" value="2"/>
</dbReference>
<evidence type="ECO:0000256" key="4">
    <source>
        <dbReference type="ARBA" id="ARBA00023125"/>
    </source>
</evidence>
<proteinExistence type="inferred from homology"/>
<dbReference type="InterPro" id="IPR013324">
    <property type="entry name" value="RNA_pol_sigma_r3/r4-like"/>
</dbReference>
<protein>
    <recommendedName>
        <fullName evidence="6">RNA polymerase sigma-70 domain-containing protein</fullName>
    </recommendedName>
</protein>
<name>A0A8J3S2E0_PLARO</name>
<comment type="similarity">
    <text evidence="1">Belongs to the sigma-70 factor family.</text>
</comment>
<evidence type="ECO:0000256" key="2">
    <source>
        <dbReference type="ARBA" id="ARBA00023015"/>
    </source>
</evidence>
<dbReference type="InterPro" id="IPR007627">
    <property type="entry name" value="RNA_pol_sigma70_r2"/>
</dbReference>
<dbReference type="NCBIfam" id="TIGR02937">
    <property type="entry name" value="sigma70-ECF"/>
    <property type="match status" value="1"/>
</dbReference>
<dbReference type="Gene3D" id="1.10.601.10">
    <property type="entry name" value="RNA Polymerase Primary Sigma Factor"/>
    <property type="match status" value="2"/>
</dbReference>
<dbReference type="SUPFAM" id="SSF88659">
    <property type="entry name" value="Sigma3 and sigma4 domains of RNA polymerase sigma factors"/>
    <property type="match status" value="2"/>
</dbReference>
<dbReference type="SUPFAM" id="SSF88946">
    <property type="entry name" value="Sigma2 domain of RNA polymerase sigma factors"/>
    <property type="match status" value="1"/>
</dbReference>
<dbReference type="InterPro" id="IPR013325">
    <property type="entry name" value="RNA_pol_sigma_r2"/>
</dbReference>
<dbReference type="PRINTS" id="PR00046">
    <property type="entry name" value="SIGMA70FCT"/>
</dbReference>
<dbReference type="GO" id="GO:0003677">
    <property type="term" value="F:DNA binding"/>
    <property type="evidence" value="ECO:0007669"/>
    <property type="project" value="UniProtKB-KW"/>
</dbReference>
<dbReference type="InterPro" id="IPR007624">
    <property type="entry name" value="RNA_pol_sigma70_r3"/>
</dbReference>
<dbReference type="AlphaFoldDB" id="A0A8J3S2E0"/>
<dbReference type="InterPro" id="IPR007630">
    <property type="entry name" value="RNA_pol_sigma70_r4"/>
</dbReference>
<dbReference type="InterPro" id="IPR014284">
    <property type="entry name" value="RNA_pol_sigma-70_dom"/>
</dbReference>